<dbReference type="Proteomes" id="UP000027586">
    <property type="component" value="Unassembled WGS sequence"/>
</dbReference>
<name>A0A068RJT3_9FUNG</name>
<dbReference type="EMBL" id="CBTN010000003">
    <property type="protein sequence ID" value="CDH49226.1"/>
    <property type="molecule type" value="Genomic_DNA"/>
</dbReference>
<proteinExistence type="predicted"/>
<dbReference type="InterPro" id="IPR010730">
    <property type="entry name" value="HET"/>
</dbReference>
<sequence>MTCGIKEDNKVTVRIDDPDDHFGTEFKAHFEKGLSSLLADDSFLLLYVPENGGRMQVIRPASDSYHRKRMVKRINEERSFPSFYYALSHLWGLTENNRYLWHAIGDYVDDENGNPMKPVSMRSEKRDALLALLKAHPDSYWWIDVLCARNDTPLDIMGDIYSCCLECIAMIDCQPTLIPKIHVTTDAIVEVPEYNKTYVTLGHQLVKLLEPFFQSQWWQRVWTWQEMALPVGEVLFMAETDTQQLQTHKLTLSQVLEFINLGSDLLTRVGGVHENLYDIAQAKLNNKSRIFGEKFGKPRWIIDSLFRSKRRCYDPADYVYGVLGMLQIKIPRMEDPNEVWRHLLSELDDLCPPINGGRWIDRADEMDLRKVKAIGEVYRKLSHIDTGNK</sequence>
<dbReference type="OrthoDB" id="2157530at2759"/>
<accession>A0A068RJT3</accession>
<organism evidence="2 3">
    <name type="scientific">Lichtheimia corymbifera JMRC:FSU:9682</name>
    <dbReference type="NCBI Taxonomy" id="1263082"/>
    <lineage>
        <taxon>Eukaryota</taxon>
        <taxon>Fungi</taxon>
        <taxon>Fungi incertae sedis</taxon>
        <taxon>Mucoromycota</taxon>
        <taxon>Mucoromycotina</taxon>
        <taxon>Mucoromycetes</taxon>
        <taxon>Mucorales</taxon>
        <taxon>Lichtheimiaceae</taxon>
        <taxon>Lichtheimia</taxon>
    </lineage>
</organism>
<dbReference type="AlphaFoldDB" id="A0A068RJT3"/>
<dbReference type="InterPro" id="IPR052895">
    <property type="entry name" value="HetReg/Transcr_Mod"/>
</dbReference>
<evidence type="ECO:0000259" key="1">
    <source>
        <dbReference type="Pfam" id="PF06985"/>
    </source>
</evidence>
<gene>
    <name evidence="2" type="ORF">LCOR_00977.1</name>
</gene>
<evidence type="ECO:0000313" key="2">
    <source>
        <dbReference type="EMBL" id="CDH49226.1"/>
    </source>
</evidence>
<dbReference type="PANTHER" id="PTHR24148:SF64">
    <property type="entry name" value="HETEROKARYON INCOMPATIBILITY DOMAIN-CONTAINING PROTEIN"/>
    <property type="match status" value="1"/>
</dbReference>
<protein>
    <recommendedName>
        <fullName evidence="1">Heterokaryon incompatibility domain-containing protein</fullName>
    </recommendedName>
</protein>
<dbReference type="Pfam" id="PF06985">
    <property type="entry name" value="HET"/>
    <property type="match status" value="1"/>
</dbReference>
<feature type="domain" description="Heterokaryon incompatibility" evidence="1">
    <location>
        <begin position="84"/>
        <end position="226"/>
    </location>
</feature>
<dbReference type="STRING" id="1263082.A0A068RJT3"/>
<dbReference type="VEuPathDB" id="FungiDB:LCOR_00977.1"/>
<keyword evidence="3" id="KW-1185">Reference proteome</keyword>
<reference evidence="2" key="1">
    <citation type="submission" date="2013-08" db="EMBL/GenBank/DDBJ databases">
        <title>Gene expansion shapes genome architecture in the human pathogen Lichtheimia corymbifera: an evolutionary genomics analysis in the ancient terrestrial Mucorales (Mucoromycotina).</title>
        <authorList>
            <person name="Schwartze V.U."/>
            <person name="Winter S."/>
            <person name="Shelest E."/>
            <person name="Marcet-Houben M."/>
            <person name="Horn F."/>
            <person name="Wehner S."/>
            <person name="Hoffmann K."/>
            <person name="Riege K."/>
            <person name="Sammeth M."/>
            <person name="Nowrousian M."/>
            <person name="Valiante V."/>
            <person name="Linde J."/>
            <person name="Jacobsen I.D."/>
            <person name="Marz M."/>
            <person name="Brakhage A.A."/>
            <person name="Gabaldon T."/>
            <person name="Bocker S."/>
            <person name="Voigt K."/>
        </authorList>
    </citation>
    <scope>NUCLEOTIDE SEQUENCE [LARGE SCALE GENOMIC DNA]</scope>
    <source>
        <strain evidence="2">FSU 9682</strain>
    </source>
</reference>
<comment type="caution">
    <text evidence="2">The sequence shown here is derived from an EMBL/GenBank/DDBJ whole genome shotgun (WGS) entry which is preliminary data.</text>
</comment>
<evidence type="ECO:0000313" key="3">
    <source>
        <dbReference type="Proteomes" id="UP000027586"/>
    </source>
</evidence>
<dbReference type="PANTHER" id="PTHR24148">
    <property type="entry name" value="ANKYRIN REPEAT DOMAIN-CONTAINING PROTEIN 39 HOMOLOG-RELATED"/>
    <property type="match status" value="1"/>
</dbReference>